<dbReference type="GeneID" id="78334922"/>
<dbReference type="EMBL" id="FNOP01000013">
    <property type="protein sequence ID" value="SDX11185.1"/>
    <property type="molecule type" value="Genomic_DNA"/>
</dbReference>
<dbReference type="Pfam" id="PF13641">
    <property type="entry name" value="Glyco_tranf_2_3"/>
    <property type="match status" value="1"/>
</dbReference>
<feature type="transmembrane region" description="Helical" evidence="4">
    <location>
        <begin position="365"/>
        <end position="384"/>
    </location>
</feature>
<organism evidence="5 6">
    <name type="scientific">Acidaminococcus fermentans</name>
    <dbReference type="NCBI Taxonomy" id="905"/>
    <lineage>
        <taxon>Bacteria</taxon>
        <taxon>Bacillati</taxon>
        <taxon>Bacillota</taxon>
        <taxon>Negativicutes</taxon>
        <taxon>Acidaminococcales</taxon>
        <taxon>Acidaminococcaceae</taxon>
        <taxon>Acidaminococcus</taxon>
    </lineage>
</organism>
<accession>A0A1H2Z1H9</accession>
<name>A0A1H2Z1H9_ACIFE</name>
<comment type="similarity">
    <text evidence="1">Belongs to the glycosyltransferase 2 family.</text>
</comment>
<dbReference type="AlphaFoldDB" id="A0A1H2Z1H9"/>
<feature type="transmembrane region" description="Helical" evidence="4">
    <location>
        <begin position="333"/>
        <end position="353"/>
    </location>
</feature>
<evidence type="ECO:0000313" key="5">
    <source>
        <dbReference type="EMBL" id="SDX11185.1"/>
    </source>
</evidence>
<keyword evidence="4" id="KW-0472">Membrane</keyword>
<feature type="transmembrane region" description="Helical" evidence="4">
    <location>
        <begin position="6"/>
        <end position="29"/>
    </location>
</feature>
<comment type="caution">
    <text evidence="5">The sequence shown here is derived from an EMBL/GenBank/DDBJ whole genome shotgun (WGS) entry which is preliminary data.</text>
</comment>
<evidence type="ECO:0000256" key="4">
    <source>
        <dbReference type="SAM" id="Phobius"/>
    </source>
</evidence>
<feature type="transmembrane region" description="Helical" evidence="4">
    <location>
        <begin position="297"/>
        <end position="321"/>
    </location>
</feature>
<evidence type="ECO:0000313" key="6">
    <source>
        <dbReference type="Proteomes" id="UP000182379"/>
    </source>
</evidence>
<keyword evidence="2" id="KW-0328">Glycosyltransferase</keyword>
<proteinExistence type="inferred from homology"/>
<reference evidence="5 6" key="1">
    <citation type="submission" date="2016-10" db="EMBL/GenBank/DDBJ databases">
        <authorList>
            <person name="Varghese N."/>
            <person name="Submissions S."/>
        </authorList>
    </citation>
    <scope>NUCLEOTIDE SEQUENCE [LARGE SCALE GENOMIC DNA]</scope>
    <source>
        <strain evidence="5 6">WCC6</strain>
    </source>
</reference>
<dbReference type="OMA" id="DMEFSMQ"/>
<dbReference type="InterPro" id="IPR029044">
    <property type="entry name" value="Nucleotide-diphossugar_trans"/>
</dbReference>
<dbReference type="PANTHER" id="PTHR43630:SF1">
    <property type="entry name" value="POLY-BETA-1,6-N-ACETYL-D-GLUCOSAMINE SYNTHASE"/>
    <property type="match status" value="1"/>
</dbReference>
<evidence type="ECO:0000256" key="3">
    <source>
        <dbReference type="ARBA" id="ARBA00022679"/>
    </source>
</evidence>
<sequence length="403" mass="46330">MMYRLTFIVQLLLVVTFLWTCSTVFMGLLTRRKEKPVTGEPSRFAILVCAHNEANVVGKLFQSLEDQDYPRDLYRVFLLADHCEDGTPEVGRRYPHVTVLERKEGPRTGKGAVLSWGIPLIRQRYGGTFSHIVIFDADNMADRGFLAALDGSFRRGARLVMGNRLPLNPFDNLISQWYSMYWLSVDLFSKPRANVDLPGIISGTGFGFDASLLEPEGWHTRTIVEDMEFSMQQNFKGVFSVYQDDARFYDEQPVTWKGMVSQLRRWMTGNYQIAREYRKEWLAHFRARPDARLIDNFVPMLMCVVFGFYFLSNVLWVGYHAVEGRPLFALKDVLWWTMLYGLSLVMGTCAIKAGDLPVKRMLPGILTGGFFCIFLSLVAVWSVFFPQKQWIPIAHVHQEGPEK</sequence>
<dbReference type="Gene3D" id="3.90.550.10">
    <property type="entry name" value="Spore Coat Polysaccharide Biosynthesis Protein SpsA, Chain A"/>
    <property type="match status" value="1"/>
</dbReference>
<evidence type="ECO:0000256" key="1">
    <source>
        <dbReference type="ARBA" id="ARBA00006739"/>
    </source>
</evidence>
<dbReference type="RefSeq" id="WP_012938570.1">
    <property type="nucleotide sequence ID" value="NZ_CAMEFB010000051.1"/>
</dbReference>
<dbReference type="Proteomes" id="UP000182379">
    <property type="component" value="Unassembled WGS sequence"/>
</dbReference>
<dbReference type="CDD" id="cd06438">
    <property type="entry name" value="EpsO_like"/>
    <property type="match status" value="1"/>
</dbReference>
<gene>
    <name evidence="5" type="ORF">SAMN05216495_11337</name>
</gene>
<dbReference type="SUPFAM" id="SSF53448">
    <property type="entry name" value="Nucleotide-diphospho-sugar transferases"/>
    <property type="match status" value="1"/>
</dbReference>
<dbReference type="GO" id="GO:0016757">
    <property type="term" value="F:glycosyltransferase activity"/>
    <property type="evidence" value="ECO:0007669"/>
    <property type="project" value="UniProtKB-KW"/>
</dbReference>
<keyword evidence="3 5" id="KW-0808">Transferase</keyword>
<evidence type="ECO:0000256" key="2">
    <source>
        <dbReference type="ARBA" id="ARBA00022676"/>
    </source>
</evidence>
<dbReference type="PANTHER" id="PTHR43630">
    <property type="entry name" value="POLY-BETA-1,6-N-ACETYL-D-GLUCOSAMINE SYNTHASE"/>
    <property type="match status" value="1"/>
</dbReference>
<keyword evidence="4" id="KW-0812">Transmembrane</keyword>
<keyword evidence="4" id="KW-1133">Transmembrane helix</keyword>
<protein>
    <submittedName>
        <fullName evidence="5">Glycosyltransferase, catalytic subunit of cellulose synthase and poly-beta-1,6-N-acetylglucosamine synthase</fullName>
    </submittedName>
</protein>